<evidence type="ECO:0000256" key="6">
    <source>
        <dbReference type="ARBA" id="ARBA00022826"/>
    </source>
</evidence>
<dbReference type="PANTHER" id="PTHR11003">
    <property type="entry name" value="POTASSIUM CHANNEL, SUBFAMILY K"/>
    <property type="match status" value="1"/>
</dbReference>
<gene>
    <name evidence="17" type="primary">LOC116947954</name>
</gene>
<evidence type="ECO:0000256" key="7">
    <source>
        <dbReference type="ARBA" id="ARBA00022958"/>
    </source>
</evidence>
<dbReference type="SUPFAM" id="SSF81324">
    <property type="entry name" value="Voltage-gated potassium channels"/>
    <property type="match status" value="2"/>
</dbReference>
<evidence type="ECO:0000256" key="12">
    <source>
        <dbReference type="RuleBase" id="RU003857"/>
    </source>
</evidence>
<evidence type="ECO:0000256" key="2">
    <source>
        <dbReference type="ARBA" id="ARBA00006666"/>
    </source>
</evidence>
<dbReference type="GO" id="GO:0022841">
    <property type="term" value="F:potassium ion leak channel activity"/>
    <property type="evidence" value="ECO:0007669"/>
    <property type="project" value="TreeGrafter"/>
</dbReference>
<dbReference type="AlphaFoldDB" id="A0AAJ7X3Y9"/>
<keyword evidence="6" id="KW-0631">Potassium channel</keyword>
<keyword evidence="16" id="KW-1185">Reference proteome</keyword>
<evidence type="ECO:0000256" key="8">
    <source>
        <dbReference type="ARBA" id="ARBA00022989"/>
    </source>
</evidence>
<evidence type="ECO:0000259" key="15">
    <source>
        <dbReference type="Pfam" id="PF07885"/>
    </source>
</evidence>
<evidence type="ECO:0000256" key="1">
    <source>
        <dbReference type="ARBA" id="ARBA00004141"/>
    </source>
</evidence>
<feature type="transmembrane region" description="Helical" evidence="14">
    <location>
        <begin position="121"/>
        <end position="142"/>
    </location>
</feature>
<keyword evidence="4" id="KW-0633">Potassium transport</keyword>
<keyword evidence="3 12" id="KW-0813">Transport</keyword>
<dbReference type="PANTHER" id="PTHR11003:SF350">
    <property type="entry name" value="POTASSIUM CHANNEL DOMAIN-CONTAINING PROTEIN"/>
    <property type="match status" value="1"/>
</dbReference>
<feature type="compositionally biased region" description="Gly residues" evidence="13">
    <location>
        <begin position="520"/>
        <end position="529"/>
    </location>
</feature>
<dbReference type="KEGG" id="pmrn:116947954"/>
<feature type="domain" description="Potassium channel" evidence="15">
    <location>
        <begin position="184"/>
        <end position="262"/>
    </location>
</feature>
<dbReference type="GO" id="GO:0005886">
    <property type="term" value="C:plasma membrane"/>
    <property type="evidence" value="ECO:0007669"/>
    <property type="project" value="TreeGrafter"/>
</dbReference>
<dbReference type="GO" id="GO:0015271">
    <property type="term" value="F:outward rectifier potassium channel activity"/>
    <property type="evidence" value="ECO:0007669"/>
    <property type="project" value="TreeGrafter"/>
</dbReference>
<reference evidence="17" key="1">
    <citation type="submission" date="2025-08" db="UniProtKB">
        <authorList>
            <consortium name="RefSeq"/>
        </authorList>
    </citation>
    <scope>IDENTIFICATION</scope>
    <source>
        <tissue evidence="17">Sperm</tissue>
    </source>
</reference>
<proteinExistence type="inferred from homology"/>
<evidence type="ECO:0000256" key="5">
    <source>
        <dbReference type="ARBA" id="ARBA00022692"/>
    </source>
</evidence>
<feature type="transmembrane region" description="Helical" evidence="14">
    <location>
        <begin position="170"/>
        <end position="197"/>
    </location>
</feature>
<comment type="similarity">
    <text evidence="2 12">Belongs to the two pore domain potassium channel (TC 1.A.1.8) family.</text>
</comment>
<organism evidence="16 17">
    <name type="scientific">Petromyzon marinus</name>
    <name type="common">Sea lamprey</name>
    <dbReference type="NCBI Taxonomy" id="7757"/>
    <lineage>
        <taxon>Eukaryota</taxon>
        <taxon>Metazoa</taxon>
        <taxon>Chordata</taxon>
        <taxon>Craniata</taxon>
        <taxon>Vertebrata</taxon>
        <taxon>Cyclostomata</taxon>
        <taxon>Hyperoartia</taxon>
        <taxon>Petromyzontiformes</taxon>
        <taxon>Petromyzontidae</taxon>
        <taxon>Petromyzon</taxon>
    </lineage>
</organism>
<keyword evidence="7" id="KW-0630">Potassium</keyword>
<keyword evidence="8 14" id="KW-1133">Transmembrane helix</keyword>
<evidence type="ECO:0000256" key="14">
    <source>
        <dbReference type="SAM" id="Phobius"/>
    </source>
</evidence>
<dbReference type="InterPro" id="IPR003280">
    <property type="entry name" value="2pore_dom_K_chnl"/>
</dbReference>
<feature type="transmembrane region" description="Helical" evidence="14">
    <location>
        <begin position="12"/>
        <end position="33"/>
    </location>
</feature>
<feature type="compositionally biased region" description="Basic and acidic residues" evidence="13">
    <location>
        <begin position="401"/>
        <end position="421"/>
    </location>
</feature>
<dbReference type="InterPro" id="IPR013099">
    <property type="entry name" value="K_chnl_dom"/>
</dbReference>
<feature type="transmembrane region" description="Helical" evidence="14">
    <location>
        <begin position="239"/>
        <end position="261"/>
    </location>
</feature>
<keyword evidence="11 12" id="KW-0407">Ion channel</keyword>
<feature type="domain" description="Potassium channel" evidence="15">
    <location>
        <begin position="90"/>
        <end position="149"/>
    </location>
</feature>
<accession>A0AAJ7X3Y9</accession>
<evidence type="ECO:0000256" key="10">
    <source>
        <dbReference type="ARBA" id="ARBA00023136"/>
    </source>
</evidence>
<evidence type="ECO:0000256" key="13">
    <source>
        <dbReference type="SAM" id="MobiDB-lite"/>
    </source>
</evidence>
<keyword evidence="5 12" id="KW-0812">Transmembrane</keyword>
<keyword evidence="10 14" id="KW-0472">Membrane</keyword>
<dbReference type="Pfam" id="PF07885">
    <property type="entry name" value="Ion_trans_2"/>
    <property type="match status" value="2"/>
</dbReference>
<protein>
    <submittedName>
        <fullName evidence="17">Potassium channel subfamily K member 5-like</fullName>
    </submittedName>
</protein>
<evidence type="ECO:0000313" key="16">
    <source>
        <dbReference type="Proteomes" id="UP001318040"/>
    </source>
</evidence>
<evidence type="ECO:0000256" key="11">
    <source>
        <dbReference type="ARBA" id="ARBA00023303"/>
    </source>
</evidence>
<dbReference type="RefSeq" id="XP_032820192.1">
    <property type="nucleotide sequence ID" value="XM_032964301.1"/>
</dbReference>
<dbReference type="Gene3D" id="1.10.287.70">
    <property type="match status" value="1"/>
</dbReference>
<keyword evidence="9 12" id="KW-0406">Ion transport</keyword>
<feature type="region of interest" description="Disordered" evidence="13">
    <location>
        <begin position="271"/>
        <end position="554"/>
    </location>
</feature>
<dbReference type="InterPro" id="IPR003092">
    <property type="entry name" value="2pore_dom_K_chnl_TASK"/>
</dbReference>
<dbReference type="Proteomes" id="UP001318040">
    <property type="component" value="Chromosome 31"/>
</dbReference>
<sequence>MAMCRVSAAPRVALLGAAYVLYVLLGALVFTSLEAPRERDNKVALREKLAALGSEARNGSCRSAELRDALVALVVEARLYGVMGADGTISNLTNWDYNSAVFFAGTVVTTIGYGNLSPATVGGKVFCIIFATFGIPLNVVVLNKVGQTILRGFDRIAGVLRKKGFKKSTIRFLTTIAFVGLGFIIFVLFPAIIFMAVEGWSYTESYYFSFVTLSTIGFGDYVVGSNPRVNYTPLYKTMVAMWIVIGLAWLSAVFNAITALLERVGEDLARRDRRNPGSEGGIAIVEPGHPSHGGTMGDHGQMGEMEKEIHQVPNFGGETGGGGPLPGVGTEKGDFKDPGPGGGTEKGDLKDPGPGGGTEKGDLKDPGPGGGSDKGDLKDYGPGGVTEKGDLKDSGPGGGTEKGDLKDPGSGRDTEKGDLKDPGSGGGSGKGDLKDSGPGGGTEKGDLKDPGSGGGSEKEDLNDSGPGGDTEKGGLKDNGPGGVTETGDLKDSGPGGSIEKGDLKDSGPGGGSEKEDHGPEGGMENGGSAGSDTPDKPNLALMIPPEAQTERDDI</sequence>
<dbReference type="PRINTS" id="PR01095">
    <property type="entry name" value="TASKCHANNEL"/>
</dbReference>
<evidence type="ECO:0000256" key="4">
    <source>
        <dbReference type="ARBA" id="ARBA00022538"/>
    </source>
</evidence>
<feature type="compositionally biased region" description="Gly residues" evidence="13">
    <location>
        <begin position="317"/>
        <end position="326"/>
    </location>
</feature>
<dbReference type="GO" id="GO:0030322">
    <property type="term" value="P:stabilization of membrane potential"/>
    <property type="evidence" value="ECO:0007669"/>
    <property type="project" value="TreeGrafter"/>
</dbReference>
<comment type="subcellular location">
    <subcellularLocation>
        <location evidence="1">Membrane</location>
        <topology evidence="1">Multi-pass membrane protein</topology>
    </subcellularLocation>
</comment>
<evidence type="ECO:0000256" key="9">
    <source>
        <dbReference type="ARBA" id="ARBA00023065"/>
    </source>
</evidence>
<dbReference type="PRINTS" id="PR01333">
    <property type="entry name" value="2POREKCHANEL"/>
</dbReference>
<name>A0AAJ7X3Y9_PETMA</name>
<evidence type="ECO:0000313" key="17">
    <source>
        <dbReference type="RefSeq" id="XP_032820192.1"/>
    </source>
</evidence>
<evidence type="ECO:0000256" key="3">
    <source>
        <dbReference type="ARBA" id="ARBA00022448"/>
    </source>
</evidence>